<feature type="region of interest" description="Disordered" evidence="1">
    <location>
        <begin position="1"/>
        <end position="40"/>
    </location>
</feature>
<gene>
    <name evidence="2" type="ORF">NCTC13336_02061</name>
</gene>
<proteinExistence type="predicted"/>
<evidence type="ECO:0000313" key="2">
    <source>
        <dbReference type="EMBL" id="STR03165.1"/>
    </source>
</evidence>
<organism evidence="2 3">
    <name type="scientific">Kingella potus</name>
    <dbReference type="NCBI Taxonomy" id="265175"/>
    <lineage>
        <taxon>Bacteria</taxon>
        <taxon>Pseudomonadati</taxon>
        <taxon>Pseudomonadota</taxon>
        <taxon>Betaproteobacteria</taxon>
        <taxon>Neisseriales</taxon>
        <taxon>Neisseriaceae</taxon>
        <taxon>Kingella</taxon>
    </lineage>
</organism>
<sequence length="40" mass="4270">MADSHPDAGYPAANLNPALRPQRPHSECFGESPFSDGLCI</sequence>
<name>A0A377R6H0_9NEIS</name>
<dbReference type="AlphaFoldDB" id="A0A377R6H0"/>
<evidence type="ECO:0000256" key="1">
    <source>
        <dbReference type="SAM" id="MobiDB-lite"/>
    </source>
</evidence>
<dbReference type="Proteomes" id="UP000254293">
    <property type="component" value="Unassembled WGS sequence"/>
</dbReference>
<evidence type="ECO:0000313" key="3">
    <source>
        <dbReference type="Proteomes" id="UP000254293"/>
    </source>
</evidence>
<protein>
    <submittedName>
        <fullName evidence="2">Uncharacterized protein</fullName>
    </submittedName>
</protein>
<keyword evidence="3" id="KW-1185">Reference proteome</keyword>
<dbReference type="EMBL" id="UGJJ01000003">
    <property type="protein sequence ID" value="STR03165.1"/>
    <property type="molecule type" value="Genomic_DNA"/>
</dbReference>
<accession>A0A377R6H0</accession>
<reference evidence="2 3" key="1">
    <citation type="submission" date="2018-06" db="EMBL/GenBank/DDBJ databases">
        <authorList>
            <consortium name="Pathogen Informatics"/>
            <person name="Doyle S."/>
        </authorList>
    </citation>
    <scope>NUCLEOTIDE SEQUENCE [LARGE SCALE GENOMIC DNA]</scope>
    <source>
        <strain evidence="2 3">NCTC13336</strain>
    </source>
</reference>